<dbReference type="PANTHER" id="PTHR47870">
    <property type="entry name" value="CYTOCHROME C-TYPE BIOGENESIS PROTEIN CCMH"/>
    <property type="match status" value="1"/>
</dbReference>
<accession>A0ABT2VNM6</accession>
<dbReference type="PROSITE" id="PS50005">
    <property type="entry name" value="TPR"/>
    <property type="match status" value="1"/>
</dbReference>
<sequence>MSWAEFYLIVSGLLTLVILLVAFPWLKRANHAKKDSLSNTQIIRQRLAELDREAREGLISERDKRQASDELKLALVDESHFTHTKQGKATLPLIAGGVVAVVAAGVVYWHANQMQQVMRAEAAISSLGELSDKLRSGDMQNFTSEDVANLALAIRTRLRSAPEDDQGWMYLGRLQMALGQDAQALEAIQKAMALVPANRQYRITYAQALMATGDETRLQQAQQQLRQLLVANPANDNLALMMAVASAQLGDALNTRKYFDQVKDKLAADNDMRQRLQQRLAELEQRTAGAPSAPSQQPQTAQTGFELTISLAESLAASLPETGYLIVFAQDAESDNRMPAAVIKMPLQSFPVSVTLSEDNAMMPDYSLAQLSQAIVTARISADGDVAAAPGELQGQTVVDVETGKRNSLTLIIDKELM</sequence>
<keyword evidence="2" id="KW-0677">Repeat</keyword>
<feature type="domain" description="Cytochrome c-type biogenesis protein H Ig-like" evidence="8">
    <location>
        <begin position="306"/>
        <end position="414"/>
    </location>
</feature>
<comment type="subcellular location">
    <subcellularLocation>
        <location evidence="1">Cell envelope</location>
    </subcellularLocation>
</comment>
<comment type="caution">
    <text evidence="10">The sequence shown here is derived from an EMBL/GenBank/DDBJ whole genome shotgun (WGS) entry which is preliminary data.</text>
</comment>
<dbReference type="EMBL" id="JAOTJC010000008">
    <property type="protein sequence ID" value="MCU7554892.1"/>
    <property type="molecule type" value="Genomic_DNA"/>
</dbReference>
<gene>
    <name evidence="10" type="primary">ccmI</name>
    <name evidence="10" type="ORF">OCL06_09800</name>
</gene>
<dbReference type="InterPro" id="IPR051263">
    <property type="entry name" value="C-type_cytochrome_biogenesis"/>
</dbReference>
<keyword evidence="7" id="KW-1133">Transmembrane helix</keyword>
<dbReference type="RefSeq" id="WP_262994014.1">
    <property type="nucleotide sequence ID" value="NZ_JAOTJC010000008.1"/>
</dbReference>
<evidence type="ECO:0000256" key="5">
    <source>
        <dbReference type="PROSITE-ProRule" id="PRU00339"/>
    </source>
</evidence>
<keyword evidence="7" id="KW-0812">Transmembrane</keyword>
<feature type="transmembrane region" description="Helical" evidence="7">
    <location>
        <begin position="6"/>
        <end position="26"/>
    </location>
</feature>
<evidence type="ECO:0000259" key="8">
    <source>
        <dbReference type="Pfam" id="PF23892"/>
    </source>
</evidence>
<dbReference type="InterPro" id="IPR019734">
    <property type="entry name" value="TPR_rpt"/>
</dbReference>
<dbReference type="PANTHER" id="PTHR47870:SF1">
    <property type="entry name" value="CYTOCHROME C-TYPE BIOGENESIS PROTEIN CCMH"/>
    <property type="match status" value="1"/>
</dbReference>
<dbReference type="Proteomes" id="UP001209257">
    <property type="component" value="Unassembled WGS sequence"/>
</dbReference>
<dbReference type="InterPro" id="IPR017560">
    <property type="entry name" value="Cyt_c_biogenesis_CcmI"/>
</dbReference>
<dbReference type="InterPro" id="IPR011990">
    <property type="entry name" value="TPR-like_helical_dom_sf"/>
</dbReference>
<proteinExistence type="predicted"/>
<feature type="transmembrane region" description="Helical" evidence="7">
    <location>
        <begin position="89"/>
        <end position="111"/>
    </location>
</feature>
<dbReference type="InterPro" id="IPR056413">
    <property type="entry name" value="TPR_CcmH_CycH"/>
</dbReference>
<feature type="coiled-coil region" evidence="6">
    <location>
        <begin position="259"/>
        <end position="286"/>
    </location>
</feature>
<dbReference type="Pfam" id="PF23914">
    <property type="entry name" value="TPR_CcmH_CycH"/>
    <property type="match status" value="1"/>
</dbReference>
<evidence type="ECO:0000256" key="1">
    <source>
        <dbReference type="ARBA" id="ARBA00004196"/>
    </source>
</evidence>
<protein>
    <submittedName>
        <fullName evidence="10">C-type cytochrome biogenesis protein CcmI</fullName>
    </submittedName>
</protein>
<evidence type="ECO:0000313" key="11">
    <source>
        <dbReference type="Proteomes" id="UP001209257"/>
    </source>
</evidence>
<evidence type="ECO:0000256" key="3">
    <source>
        <dbReference type="ARBA" id="ARBA00022748"/>
    </source>
</evidence>
<reference evidence="11" key="1">
    <citation type="submission" date="2023-07" db="EMBL/GenBank/DDBJ databases">
        <title>Study on multiphase classification of strain Alteromonas salexigens isolated from the Yellow Sea.</title>
        <authorList>
            <person name="Sun L."/>
        </authorList>
    </citation>
    <scope>NUCLEOTIDE SEQUENCE [LARGE SCALE GENOMIC DNA]</scope>
    <source>
        <strain evidence="11">ASW11-19</strain>
    </source>
</reference>
<dbReference type="SUPFAM" id="SSF48452">
    <property type="entry name" value="TPR-like"/>
    <property type="match status" value="1"/>
</dbReference>
<feature type="domain" description="Cytochrome c-type biogenesis protein H TPR" evidence="9">
    <location>
        <begin position="116"/>
        <end position="271"/>
    </location>
</feature>
<evidence type="ECO:0000256" key="2">
    <source>
        <dbReference type="ARBA" id="ARBA00022737"/>
    </source>
</evidence>
<keyword evidence="6" id="KW-0175">Coiled coil</keyword>
<evidence type="ECO:0000256" key="4">
    <source>
        <dbReference type="ARBA" id="ARBA00022803"/>
    </source>
</evidence>
<keyword evidence="4 5" id="KW-0802">TPR repeat</keyword>
<evidence type="ECO:0000256" key="7">
    <source>
        <dbReference type="SAM" id="Phobius"/>
    </source>
</evidence>
<dbReference type="Pfam" id="PF23892">
    <property type="entry name" value="Ig_CycH"/>
    <property type="match status" value="1"/>
</dbReference>
<evidence type="ECO:0000256" key="6">
    <source>
        <dbReference type="SAM" id="Coils"/>
    </source>
</evidence>
<keyword evidence="3" id="KW-0201">Cytochrome c-type biogenesis</keyword>
<keyword evidence="11" id="KW-1185">Reference proteome</keyword>
<organism evidence="10 11">
    <name type="scientific">Alteromonas salexigens</name>
    <dbReference type="NCBI Taxonomy" id="2982530"/>
    <lineage>
        <taxon>Bacteria</taxon>
        <taxon>Pseudomonadati</taxon>
        <taxon>Pseudomonadota</taxon>
        <taxon>Gammaproteobacteria</taxon>
        <taxon>Alteromonadales</taxon>
        <taxon>Alteromonadaceae</taxon>
        <taxon>Alteromonas/Salinimonas group</taxon>
        <taxon>Alteromonas</taxon>
    </lineage>
</organism>
<keyword evidence="7" id="KW-0472">Membrane</keyword>
<evidence type="ECO:0000313" key="10">
    <source>
        <dbReference type="EMBL" id="MCU7554892.1"/>
    </source>
</evidence>
<name>A0ABT2VNM6_9ALTE</name>
<dbReference type="Gene3D" id="1.25.40.10">
    <property type="entry name" value="Tetratricopeptide repeat domain"/>
    <property type="match status" value="1"/>
</dbReference>
<evidence type="ECO:0000259" key="9">
    <source>
        <dbReference type="Pfam" id="PF23914"/>
    </source>
</evidence>
<dbReference type="InterPro" id="IPR056412">
    <property type="entry name" value="Ig_CycH"/>
</dbReference>
<feature type="repeat" description="TPR" evidence="5">
    <location>
        <begin position="165"/>
        <end position="198"/>
    </location>
</feature>
<dbReference type="NCBIfam" id="TIGR03142">
    <property type="entry name" value="cytochro_ccmI"/>
    <property type="match status" value="1"/>
</dbReference>